<evidence type="ECO:0000313" key="4">
    <source>
        <dbReference type="Proteomes" id="UP000030765"/>
    </source>
</evidence>
<dbReference type="AlphaFoldDB" id="A0A084WEG3"/>
<evidence type="ECO:0000313" key="2">
    <source>
        <dbReference type="EMBL" id="KFB48607.1"/>
    </source>
</evidence>
<reference evidence="2 4" key="1">
    <citation type="journal article" date="2014" name="BMC Genomics">
        <title>Genome sequence of Anopheles sinensis provides insight into genetics basis of mosquito competence for malaria parasites.</title>
        <authorList>
            <person name="Zhou D."/>
            <person name="Zhang D."/>
            <person name="Ding G."/>
            <person name="Shi L."/>
            <person name="Hou Q."/>
            <person name="Ye Y."/>
            <person name="Xu Y."/>
            <person name="Zhou H."/>
            <person name="Xiong C."/>
            <person name="Li S."/>
            <person name="Yu J."/>
            <person name="Hong S."/>
            <person name="Yu X."/>
            <person name="Zou P."/>
            <person name="Chen C."/>
            <person name="Chang X."/>
            <person name="Wang W."/>
            <person name="Lv Y."/>
            <person name="Sun Y."/>
            <person name="Ma L."/>
            <person name="Shen B."/>
            <person name="Zhu C."/>
        </authorList>
    </citation>
    <scope>NUCLEOTIDE SEQUENCE [LARGE SCALE GENOMIC DNA]</scope>
</reference>
<feature type="compositionally biased region" description="Basic and acidic residues" evidence="1">
    <location>
        <begin position="204"/>
        <end position="227"/>
    </location>
</feature>
<evidence type="ECO:0000313" key="3">
    <source>
        <dbReference type="EnsemblMetazoa" id="ASIC016595-PA"/>
    </source>
</evidence>
<reference evidence="3" key="2">
    <citation type="submission" date="2020-05" db="UniProtKB">
        <authorList>
            <consortium name="EnsemblMetazoa"/>
        </authorList>
    </citation>
    <scope>IDENTIFICATION</scope>
</reference>
<dbReference type="EMBL" id="KE525341">
    <property type="protein sequence ID" value="KFB48607.1"/>
    <property type="molecule type" value="Genomic_DNA"/>
</dbReference>
<dbReference type="VEuPathDB" id="VectorBase:ASIS021306"/>
<gene>
    <name evidence="2" type="ORF">ZHAS_00016595</name>
</gene>
<name>A0A084WEG3_ANOSI</name>
<dbReference type="EMBL" id="ATLV01023212">
    <property type="status" value="NOT_ANNOTATED_CDS"/>
    <property type="molecule type" value="Genomic_DNA"/>
</dbReference>
<dbReference type="EnsemblMetazoa" id="ASIC016595-RA">
    <property type="protein sequence ID" value="ASIC016595-PA"/>
    <property type="gene ID" value="ASIC016595"/>
</dbReference>
<organism evidence="2">
    <name type="scientific">Anopheles sinensis</name>
    <name type="common">Mosquito</name>
    <dbReference type="NCBI Taxonomy" id="74873"/>
    <lineage>
        <taxon>Eukaryota</taxon>
        <taxon>Metazoa</taxon>
        <taxon>Ecdysozoa</taxon>
        <taxon>Arthropoda</taxon>
        <taxon>Hexapoda</taxon>
        <taxon>Insecta</taxon>
        <taxon>Pterygota</taxon>
        <taxon>Neoptera</taxon>
        <taxon>Endopterygota</taxon>
        <taxon>Diptera</taxon>
        <taxon>Nematocera</taxon>
        <taxon>Culicoidea</taxon>
        <taxon>Culicidae</taxon>
        <taxon>Anophelinae</taxon>
        <taxon>Anopheles</taxon>
    </lineage>
</organism>
<feature type="compositionally biased region" description="Basic and acidic residues" evidence="1">
    <location>
        <begin position="76"/>
        <end position="88"/>
    </location>
</feature>
<dbReference type="Proteomes" id="UP000030765">
    <property type="component" value="Unassembled WGS sequence"/>
</dbReference>
<evidence type="ECO:0000256" key="1">
    <source>
        <dbReference type="SAM" id="MobiDB-lite"/>
    </source>
</evidence>
<sequence>METIQACGMVDVVLCQRLPGGDGEESQKHFVGSNGGGRTRRRRVTGGVSEEMDPIGAGSEAVGECAEAMEDVEDELQQREKEPKKEDGTESQLYRVCDYELVAGVEQQVTIRADSGDGDMMQVEVADGTVAENDPEGEPVPLDAVREQLRNLSPSTDVDELSVIEPMETVISVPNGLPAVENGCEMPKAPETSPRTAAEDASDEEKQHTSLMDTSRHSWHVDKETQM</sequence>
<keyword evidence="4" id="KW-1185">Reference proteome</keyword>
<protein>
    <submittedName>
        <fullName evidence="2 3">Uncharacterized protein</fullName>
    </submittedName>
</protein>
<accession>A0A084WEG3</accession>
<dbReference type="VEuPathDB" id="VectorBase:ASIC016595"/>
<feature type="region of interest" description="Disordered" evidence="1">
    <location>
        <begin position="21"/>
        <end position="90"/>
    </location>
</feature>
<feature type="region of interest" description="Disordered" evidence="1">
    <location>
        <begin position="174"/>
        <end position="227"/>
    </location>
</feature>
<proteinExistence type="predicted"/>